<dbReference type="PRINTS" id="PR00455">
    <property type="entry name" value="HTHTETR"/>
</dbReference>
<dbReference type="EMBL" id="VITO01000001">
    <property type="protein sequence ID" value="TWB32077.1"/>
    <property type="molecule type" value="Genomic_DNA"/>
</dbReference>
<evidence type="ECO:0000256" key="2">
    <source>
        <dbReference type="ARBA" id="ARBA00023125"/>
    </source>
</evidence>
<evidence type="ECO:0000313" key="6">
    <source>
        <dbReference type="EMBL" id="TWB32077.1"/>
    </source>
</evidence>
<keyword evidence="2 4" id="KW-0238">DNA-binding</keyword>
<sequence>METLARMPKQNRSHASFERVLEAATALLQERGYEDFTLNEVSRRSGVSIGSIYGRVDSKDALIHTVQARALVDIEEKERRVTDSARWQGYGLDRLVPGVLSEVGEFLKENSGLLRAFMVRAPIDPVIAQTGKRSHEAMAVRFETLLLSRRNEISHPEPERAVHACFAMAYASYARYLGLGSAMDAAGEGDWTALKGDISLMALCFLKYRPAS</sequence>
<comment type="caution">
    <text evidence="6">The sequence shown here is derived from an EMBL/GenBank/DDBJ whole genome shotgun (WGS) entry which is preliminary data.</text>
</comment>
<evidence type="ECO:0000256" key="1">
    <source>
        <dbReference type="ARBA" id="ARBA00023015"/>
    </source>
</evidence>
<dbReference type="Pfam" id="PF00440">
    <property type="entry name" value="TetR_N"/>
    <property type="match status" value="1"/>
</dbReference>
<dbReference type="RefSeq" id="WP_186464156.1">
    <property type="nucleotide sequence ID" value="NZ_JAYNFR010000010.1"/>
</dbReference>
<feature type="DNA-binding region" description="H-T-H motif" evidence="4">
    <location>
        <begin position="37"/>
        <end position="56"/>
    </location>
</feature>
<protein>
    <submittedName>
        <fullName evidence="6">TetR family transcriptional regulator</fullName>
    </submittedName>
</protein>
<accession>A0A560GDU6</accession>
<evidence type="ECO:0000313" key="7">
    <source>
        <dbReference type="Proteomes" id="UP000316545"/>
    </source>
</evidence>
<gene>
    <name evidence="6" type="ORF">FBZ88_101449</name>
</gene>
<keyword evidence="3" id="KW-0804">Transcription</keyword>
<dbReference type="SUPFAM" id="SSF46689">
    <property type="entry name" value="Homeodomain-like"/>
    <property type="match status" value="1"/>
</dbReference>
<dbReference type="PROSITE" id="PS01081">
    <property type="entry name" value="HTH_TETR_1"/>
    <property type="match status" value="1"/>
</dbReference>
<proteinExistence type="predicted"/>
<evidence type="ECO:0000256" key="3">
    <source>
        <dbReference type="ARBA" id="ARBA00023163"/>
    </source>
</evidence>
<name>A0A560GDU6_9PROT</name>
<reference evidence="6 7" key="1">
    <citation type="submission" date="2019-06" db="EMBL/GenBank/DDBJ databases">
        <title>Genomic Encyclopedia of Type Strains, Phase IV (KMG-V): Genome sequencing to study the core and pangenomes of soil and plant-associated prokaryotes.</title>
        <authorList>
            <person name="Whitman W."/>
        </authorList>
    </citation>
    <scope>NUCLEOTIDE SEQUENCE [LARGE SCALE GENOMIC DNA]</scope>
    <source>
        <strain evidence="6 7">BR 11865</strain>
    </source>
</reference>
<organism evidence="6 7">
    <name type="scientific">Nitrospirillum amazonense</name>
    <dbReference type="NCBI Taxonomy" id="28077"/>
    <lineage>
        <taxon>Bacteria</taxon>
        <taxon>Pseudomonadati</taxon>
        <taxon>Pseudomonadota</taxon>
        <taxon>Alphaproteobacteria</taxon>
        <taxon>Rhodospirillales</taxon>
        <taxon>Azospirillaceae</taxon>
        <taxon>Nitrospirillum</taxon>
    </lineage>
</organism>
<dbReference type="InterPro" id="IPR001647">
    <property type="entry name" value="HTH_TetR"/>
</dbReference>
<dbReference type="InterPro" id="IPR050109">
    <property type="entry name" value="HTH-type_TetR-like_transc_reg"/>
</dbReference>
<dbReference type="Gene3D" id="1.10.357.10">
    <property type="entry name" value="Tetracycline Repressor, domain 2"/>
    <property type="match status" value="1"/>
</dbReference>
<dbReference type="GO" id="GO:0003700">
    <property type="term" value="F:DNA-binding transcription factor activity"/>
    <property type="evidence" value="ECO:0007669"/>
    <property type="project" value="TreeGrafter"/>
</dbReference>
<dbReference type="PANTHER" id="PTHR30055">
    <property type="entry name" value="HTH-TYPE TRANSCRIPTIONAL REGULATOR RUTR"/>
    <property type="match status" value="1"/>
</dbReference>
<keyword evidence="1" id="KW-0805">Transcription regulation</keyword>
<feature type="domain" description="HTH tetR-type" evidence="5">
    <location>
        <begin position="14"/>
        <end position="74"/>
    </location>
</feature>
<keyword evidence="7" id="KW-1185">Reference proteome</keyword>
<evidence type="ECO:0000256" key="4">
    <source>
        <dbReference type="PROSITE-ProRule" id="PRU00335"/>
    </source>
</evidence>
<dbReference type="PROSITE" id="PS50977">
    <property type="entry name" value="HTH_TETR_2"/>
    <property type="match status" value="1"/>
</dbReference>
<dbReference type="Proteomes" id="UP000316545">
    <property type="component" value="Unassembled WGS sequence"/>
</dbReference>
<dbReference type="GO" id="GO:0000976">
    <property type="term" value="F:transcription cis-regulatory region binding"/>
    <property type="evidence" value="ECO:0007669"/>
    <property type="project" value="TreeGrafter"/>
</dbReference>
<dbReference type="AlphaFoldDB" id="A0A560GDU6"/>
<evidence type="ECO:0000259" key="5">
    <source>
        <dbReference type="PROSITE" id="PS50977"/>
    </source>
</evidence>
<dbReference type="PANTHER" id="PTHR30055:SF234">
    <property type="entry name" value="HTH-TYPE TRANSCRIPTIONAL REGULATOR BETI"/>
    <property type="match status" value="1"/>
</dbReference>
<dbReference type="InterPro" id="IPR023772">
    <property type="entry name" value="DNA-bd_HTH_TetR-type_CS"/>
</dbReference>
<dbReference type="InterPro" id="IPR009057">
    <property type="entry name" value="Homeodomain-like_sf"/>
</dbReference>